<gene>
    <name evidence="2" type="ORF">ROHU_023480</name>
</gene>
<sequence length="633" mass="70708">MVERCDEEGYPLYESLFMLDATTSYRPVVPGSQQHPLVLPITQSCPPERSVPDAGEFPPPPTPQDLRKLLASSAMPLAAHRQSAPAYPSIPASLPQSEPRVRPVIPPSETVYRGPPPTIPKFTRPDPSEFARLRIALENLLPPDGTELFKYQILVDHLKLENAKMIADANLNSPTPFTDTMSALREKYGQPHQLALRRIASVLDSPDVRRGDIPAFQRFALQVQSLVGLLRTLGHDGELELSCGSHVARLLNKLPPEQRAEFRRHMFRQPGSTPNLVDFSNWLCYETSCHSYDAELMPKSSYAGKRSVAILHGVGTSSAPSSSWSPPTVESAMPRRGSVQPAKPANTKRYCPFCNASEHYLSQCTSFAQLTPDKVKTWIRSHNRCWRCARSHHAAQCDLKKPCSLCRGLHLRPLHDVNISPSPTEDSATVEKSCFTSSSSDRFYLDKPSVSGRVMLKVVPVHLSYEDQENLPCDDADAKLIHQVAQKAETSPDVKAQLQNLMLEWPKDTLYLLKALKLTLKRRIIVHGTQWICDFRFALNSAWHESTGYSPAEIALGRKLIGPLERALQNPPDPDQPSYDAVDRQSQLFDLSLSSPSSTVLSIMKRMCHYNLRDLIWAVKGLSMVNQGQTLYS</sequence>
<name>A0A498N0I7_LABRO</name>
<comment type="caution">
    <text evidence="2">The sequence shown here is derived from an EMBL/GenBank/DDBJ whole genome shotgun (WGS) entry which is preliminary data.</text>
</comment>
<proteinExistence type="predicted"/>
<dbReference type="Proteomes" id="UP000290572">
    <property type="component" value="Unassembled WGS sequence"/>
</dbReference>
<reference evidence="2 3" key="1">
    <citation type="submission" date="2018-03" db="EMBL/GenBank/DDBJ databases">
        <title>Draft genome sequence of Rohu Carp (Labeo rohita).</title>
        <authorList>
            <person name="Das P."/>
            <person name="Kushwaha B."/>
            <person name="Joshi C.G."/>
            <person name="Kumar D."/>
            <person name="Nagpure N.S."/>
            <person name="Sahoo L."/>
            <person name="Das S.P."/>
            <person name="Bit A."/>
            <person name="Patnaik S."/>
            <person name="Meher P.K."/>
            <person name="Jayasankar P."/>
            <person name="Koringa P.G."/>
            <person name="Patel N.V."/>
            <person name="Hinsu A.T."/>
            <person name="Kumar R."/>
            <person name="Pandey M."/>
            <person name="Agarwal S."/>
            <person name="Srivastava S."/>
            <person name="Singh M."/>
            <person name="Iquebal M.A."/>
            <person name="Jaiswal S."/>
            <person name="Angadi U.B."/>
            <person name="Kumar N."/>
            <person name="Raza M."/>
            <person name="Shah T.M."/>
            <person name="Rai A."/>
            <person name="Jena J.K."/>
        </authorList>
    </citation>
    <scope>NUCLEOTIDE SEQUENCE [LARGE SCALE GENOMIC DNA]</scope>
    <source>
        <strain evidence="2">DASCIFA01</strain>
        <tissue evidence="2">Testis</tissue>
    </source>
</reference>
<dbReference type="PANTHER" id="PTHR47331:SF5">
    <property type="entry name" value="RIBONUCLEASE H"/>
    <property type="match status" value="1"/>
</dbReference>
<dbReference type="PANTHER" id="PTHR47331">
    <property type="entry name" value="PHD-TYPE DOMAIN-CONTAINING PROTEIN"/>
    <property type="match status" value="1"/>
</dbReference>
<evidence type="ECO:0000313" key="2">
    <source>
        <dbReference type="EMBL" id="RXN22405.1"/>
    </source>
</evidence>
<dbReference type="EMBL" id="QBIY01012594">
    <property type="protein sequence ID" value="RXN22405.1"/>
    <property type="molecule type" value="Genomic_DNA"/>
</dbReference>
<keyword evidence="3" id="KW-1185">Reference proteome</keyword>
<feature type="region of interest" description="Disordered" evidence="1">
    <location>
        <begin position="84"/>
        <end position="125"/>
    </location>
</feature>
<feature type="compositionally biased region" description="Low complexity" evidence="1">
    <location>
        <begin position="317"/>
        <end position="327"/>
    </location>
</feature>
<evidence type="ECO:0000256" key="1">
    <source>
        <dbReference type="SAM" id="MobiDB-lite"/>
    </source>
</evidence>
<evidence type="ECO:0000313" key="3">
    <source>
        <dbReference type="Proteomes" id="UP000290572"/>
    </source>
</evidence>
<feature type="region of interest" description="Disordered" evidence="1">
    <location>
        <begin position="317"/>
        <end position="343"/>
    </location>
</feature>
<organism evidence="2 3">
    <name type="scientific">Labeo rohita</name>
    <name type="common">Indian major carp</name>
    <name type="synonym">Cyprinus rohita</name>
    <dbReference type="NCBI Taxonomy" id="84645"/>
    <lineage>
        <taxon>Eukaryota</taxon>
        <taxon>Metazoa</taxon>
        <taxon>Chordata</taxon>
        <taxon>Craniata</taxon>
        <taxon>Vertebrata</taxon>
        <taxon>Euteleostomi</taxon>
        <taxon>Actinopterygii</taxon>
        <taxon>Neopterygii</taxon>
        <taxon>Teleostei</taxon>
        <taxon>Ostariophysi</taxon>
        <taxon>Cypriniformes</taxon>
        <taxon>Cyprinidae</taxon>
        <taxon>Labeoninae</taxon>
        <taxon>Labeonini</taxon>
        <taxon>Labeo</taxon>
    </lineage>
</organism>
<accession>A0A498N0I7</accession>
<protein>
    <submittedName>
        <fullName evidence="2">Guanine nucleotide-binding subunit alpha-12 isoform X2</fullName>
    </submittedName>
</protein>
<dbReference type="AlphaFoldDB" id="A0A498N0I7"/>